<dbReference type="KEGG" id="bbet:F8237_33000"/>
<dbReference type="InterPro" id="IPR032865">
    <property type="entry name" value="Prok-E2_A"/>
</dbReference>
<dbReference type="InterPro" id="IPR035985">
    <property type="entry name" value="Ubiquitin-activating_enz"/>
</dbReference>
<evidence type="ECO:0000313" key="2">
    <source>
        <dbReference type="Proteomes" id="UP000325641"/>
    </source>
</evidence>
<accession>A0A5P6PEL8</accession>
<dbReference type="RefSeq" id="WP_049820115.1">
    <property type="nucleotide sequence ID" value="NZ_CP044543.1"/>
</dbReference>
<dbReference type="OrthoDB" id="7516877at2"/>
<gene>
    <name evidence="1" type="ORF">F8237_33000</name>
</gene>
<dbReference type="GO" id="GO:0008641">
    <property type="term" value="F:ubiquitin-like modifier activating enzyme activity"/>
    <property type="evidence" value="ECO:0007669"/>
    <property type="project" value="InterPro"/>
</dbReference>
<dbReference type="Gene3D" id="3.40.50.720">
    <property type="entry name" value="NAD(P)-binding Rossmann-like Domain"/>
    <property type="match status" value="1"/>
</dbReference>
<name>A0A5P6PEL8_9BRAD</name>
<organism evidence="1 2">
    <name type="scientific">Bradyrhizobium betae</name>
    <dbReference type="NCBI Taxonomy" id="244734"/>
    <lineage>
        <taxon>Bacteria</taxon>
        <taxon>Pseudomonadati</taxon>
        <taxon>Pseudomonadota</taxon>
        <taxon>Alphaproteobacteria</taxon>
        <taxon>Hyphomicrobiales</taxon>
        <taxon>Nitrobacteraceae</taxon>
        <taxon>Bradyrhizobium</taxon>
    </lineage>
</organism>
<dbReference type="Proteomes" id="UP000325641">
    <property type="component" value="Chromosome"/>
</dbReference>
<dbReference type="Pfam" id="PF14457">
    <property type="entry name" value="Prok-E2_A"/>
    <property type="match status" value="1"/>
</dbReference>
<sequence>MAAISAADDIPIPVRRALRLIEAHPSVERVTAERIEGNDAIRAIVEIRTELPNAWRAAGESPSGVRAVEPVTFIFTAGYPLRAPLIRLRTDFNRSHPHIQPSRNGGPPEPCLVAGSPREVLRVRGIGGLFEQLVDWLDKAAMAQLIDPEHGWEPVRRDGIDDVIVADPTWLTGLPTREGGCSVFPAWYYAYREATLSTYRIGIPRAAPVPLGPRFAGEWRYAPVGDDGQTGNAHALIAWSGKLPTGRPFVADRYLPETVTTIDELLKRAAELGCREFLEPKLGILQERVSQSKLKEKQPIAVILLARRPFEVIGTTSPIEICPYVVELRGGEALSSGSGKLVRTATHRDEISPELLRRAAGDDGQALRPWTLLGCGSIGSKLAVHLARSGRGPAALIDDGILQPHNFARYATLPSDTKVESFWSIPKAHYLAEALATLKQPTVPHVVDVVARAFDDQSIAPLVARDSFAVVNTTGSASVREALVLPGVTIDRPRVVEACMLGIGSVGLMSVEGPAANPSATDLICEAYRLIHSDPTLRNEVFNTKAEAIAIGQGCAAITMPLSDGRLSSFAAPMSEHIRRLQRDGLPETGEVLVGSLAADGLNQIWHRKDIRPRIVVGDGTDSVVRLSPEVDDTIRREVAARRGSETGGIIVGRYSDVANVFHVVGTMPAPPDSKFSRDEFVLGTEGLRPMLEDLIEGSGGALYALGTWHNHLVPSGPSRKDVKTAALLSIRQYFPLLMLIHTPAGYVHFTAEALSGAGSSHSAVVKVAR</sequence>
<dbReference type="Gene3D" id="3.40.140.10">
    <property type="entry name" value="Cytidine Deaminase, domain 2"/>
    <property type="match status" value="1"/>
</dbReference>
<dbReference type="AlphaFoldDB" id="A0A5P6PEL8"/>
<protein>
    <submittedName>
        <fullName evidence="1">Thiamine biosynthesis protein ThiF</fullName>
    </submittedName>
</protein>
<proteinExistence type="predicted"/>
<reference evidence="2" key="1">
    <citation type="submission" date="2019-10" db="EMBL/GenBank/DDBJ databases">
        <title>Complete Genome Sequence of Bradyrhizobium betae type strain PL7HG1T.</title>
        <authorList>
            <person name="Bromfield E.S.P."/>
            <person name="Cloutier S."/>
        </authorList>
    </citation>
    <scope>NUCLEOTIDE SEQUENCE [LARGE SCALE GENOMIC DNA]</scope>
    <source>
        <strain evidence="2">PL7HG1</strain>
    </source>
</reference>
<dbReference type="SUPFAM" id="SSF69572">
    <property type="entry name" value="Activating enzymes of the ubiquitin-like proteins"/>
    <property type="match status" value="1"/>
</dbReference>
<evidence type="ECO:0000313" key="1">
    <source>
        <dbReference type="EMBL" id="QFI76799.1"/>
    </source>
</evidence>
<dbReference type="EMBL" id="CP044543">
    <property type="protein sequence ID" value="QFI76799.1"/>
    <property type="molecule type" value="Genomic_DNA"/>
</dbReference>